<dbReference type="Gene3D" id="3.30.310.50">
    <property type="entry name" value="Alpha-D-phosphohexomutase, C-terminal domain"/>
    <property type="match status" value="1"/>
</dbReference>
<feature type="domain" description="Alpha-D-phosphohexomutase alpha/beta/alpha" evidence="9">
    <location>
        <begin position="141"/>
        <end position="244"/>
    </location>
</feature>
<dbReference type="InterPro" id="IPR016066">
    <property type="entry name" value="A-D-PHexomutase_CS"/>
</dbReference>
<dbReference type="Proteomes" id="UP000188929">
    <property type="component" value="Unassembled WGS sequence"/>
</dbReference>
<keyword evidence="13" id="KW-1185">Reference proteome</keyword>
<dbReference type="EMBL" id="MOMC01000013">
    <property type="protein sequence ID" value="ONH32177.1"/>
    <property type="molecule type" value="Genomic_DNA"/>
</dbReference>
<evidence type="ECO:0000256" key="3">
    <source>
        <dbReference type="ARBA" id="ARBA00022553"/>
    </source>
</evidence>
<evidence type="ECO:0000259" key="10">
    <source>
        <dbReference type="Pfam" id="PF02879"/>
    </source>
</evidence>
<dbReference type="GO" id="GO:0000287">
    <property type="term" value="F:magnesium ion binding"/>
    <property type="evidence" value="ECO:0007669"/>
    <property type="project" value="InterPro"/>
</dbReference>
<dbReference type="Pfam" id="PF02879">
    <property type="entry name" value="PGM_PMM_II"/>
    <property type="match status" value="1"/>
</dbReference>
<name>A0A1V2IGC9_9ACTN</name>
<reference evidence="13" key="1">
    <citation type="submission" date="2016-10" db="EMBL/GenBank/DDBJ databases">
        <title>Frankia sp. NRRL B-16386 Genome sequencing.</title>
        <authorList>
            <person name="Ghodhbane-Gtari F."/>
            <person name="Swanson E."/>
            <person name="Gueddou A."/>
            <person name="Hezbri K."/>
            <person name="Ktari K."/>
            <person name="Nouioui I."/>
            <person name="Morris K."/>
            <person name="Simpson S."/>
            <person name="Abebe-Akele F."/>
            <person name="Thomas K."/>
            <person name="Gtari M."/>
            <person name="Tisa L.S."/>
        </authorList>
    </citation>
    <scope>NUCLEOTIDE SEQUENCE [LARGE SCALE GENOMIC DNA]</scope>
    <source>
        <strain evidence="13">NRRL B-16386</strain>
    </source>
</reference>
<dbReference type="PANTHER" id="PTHR45745:SF1">
    <property type="entry name" value="PHOSPHOGLUCOMUTASE 2B-RELATED"/>
    <property type="match status" value="1"/>
</dbReference>
<accession>A0A1V2IGC9</accession>
<gene>
    <name evidence="12" type="ORF">BL253_06185</name>
</gene>
<keyword evidence="4" id="KW-0479">Metal-binding</keyword>
<dbReference type="CDD" id="cd05799">
    <property type="entry name" value="PGM2"/>
    <property type="match status" value="1"/>
</dbReference>
<organism evidence="12 13">
    <name type="scientific">Pseudofrankia asymbiotica</name>
    <dbReference type="NCBI Taxonomy" id="1834516"/>
    <lineage>
        <taxon>Bacteria</taxon>
        <taxon>Bacillati</taxon>
        <taxon>Actinomycetota</taxon>
        <taxon>Actinomycetes</taxon>
        <taxon>Frankiales</taxon>
        <taxon>Frankiaceae</taxon>
        <taxon>Pseudofrankia</taxon>
    </lineage>
</organism>
<proteinExistence type="inferred from homology"/>
<evidence type="ECO:0000256" key="6">
    <source>
        <dbReference type="ARBA" id="ARBA00023235"/>
    </source>
</evidence>
<dbReference type="Pfam" id="PF02880">
    <property type="entry name" value="PGM_PMM_III"/>
    <property type="match status" value="1"/>
</dbReference>
<dbReference type="SUPFAM" id="SSF53738">
    <property type="entry name" value="Phosphoglucomutase, first 3 domains"/>
    <property type="match status" value="3"/>
</dbReference>
<keyword evidence="6" id="KW-0413">Isomerase</keyword>
<feature type="domain" description="Alpha-D-phosphohexomutase alpha/beta/alpha" evidence="10">
    <location>
        <begin position="310"/>
        <end position="392"/>
    </location>
</feature>
<dbReference type="GO" id="GO:0008973">
    <property type="term" value="F:phosphopentomutase activity"/>
    <property type="evidence" value="ECO:0007669"/>
    <property type="project" value="TreeGrafter"/>
</dbReference>
<dbReference type="PANTHER" id="PTHR45745">
    <property type="entry name" value="PHOSPHOMANNOMUTASE 45A"/>
    <property type="match status" value="1"/>
</dbReference>
<dbReference type="InterPro" id="IPR005846">
    <property type="entry name" value="A-D-PHexomutase_a/b/a-III"/>
</dbReference>
<dbReference type="Pfam" id="PF00408">
    <property type="entry name" value="PGM_PMM_IV"/>
    <property type="match status" value="1"/>
</dbReference>
<dbReference type="InterPro" id="IPR016055">
    <property type="entry name" value="A-D-PHexomutase_a/b/a-I/II/III"/>
</dbReference>
<evidence type="ECO:0000259" key="11">
    <source>
        <dbReference type="Pfam" id="PF02880"/>
    </source>
</evidence>
<dbReference type="InterPro" id="IPR005844">
    <property type="entry name" value="A-D-PHexomutase_a/b/a-I"/>
</dbReference>
<feature type="domain" description="Alpha-D-phosphohexomutase alpha/beta/alpha" evidence="11">
    <location>
        <begin position="406"/>
        <end position="512"/>
    </location>
</feature>
<evidence type="ECO:0000256" key="7">
    <source>
        <dbReference type="SAM" id="MobiDB-lite"/>
    </source>
</evidence>
<evidence type="ECO:0000256" key="1">
    <source>
        <dbReference type="ARBA" id="ARBA00001946"/>
    </source>
</evidence>
<evidence type="ECO:0000313" key="13">
    <source>
        <dbReference type="Proteomes" id="UP000188929"/>
    </source>
</evidence>
<dbReference type="InterPro" id="IPR036900">
    <property type="entry name" value="A-D-PHexomutase_C_sf"/>
</dbReference>
<dbReference type="InterPro" id="IPR005845">
    <property type="entry name" value="A-D-PHexomutase_a/b/a-II"/>
</dbReference>
<feature type="domain" description="Alpha-D-phosphohexomutase C-terminal" evidence="8">
    <location>
        <begin position="572"/>
        <end position="606"/>
    </location>
</feature>
<comment type="similarity">
    <text evidence="2">Belongs to the phosphohexose mutase family.</text>
</comment>
<comment type="caution">
    <text evidence="12">The sequence shown here is derived from an EMBL/GenBank/DDBJ whole genome shotgun (WGS) entry which is preliminary data.</text>
</comment>
<dbReference type="Gene3D" id="3.40.120.10">
    <property type="entry name" value="Alpha-D-Glucose-1,6-Bisphosphate, subunit A, domain 3"/>
    <property type="match status" value="3"/>
</dbReference>
<dbReference type="PROSITE" id="PS00710">
    <property type="entry name" value="PGM_PMM"/>
    <property type="match status" value="1"/>
</dbReference>
<dbReference type="Pfam" id="PF02878">
    <property type="entry name" value="PGM_PMM_I"/>
    <property type="match status" value="1"/>
</dbReference>
<keyword evidence="3" id="KW-0597">Phosphoprotein</keyword>
<evidence type="ECO:0000259" key="9">
    <source>
        <dbReference type="Pfam" id="PF02878"/>
    </source>
</evidence>
<dbReference type="GO" id="GO:0006166">
    <property type="term" value="P:purine ribonucleoside salvage"/>
    <property type="evidence" value="ECO:0007669"/>
    <property type="project" value="TreeGrafter"/>
</dbReference>
<keyword evidence="5" id="KW-0460">Magnesium</keyword>
<dbReference type="STRING" id="1834516.BL253_06185"/>
<dbReference type="GO" id="GO:0005975">
    <property type="term" value="P:carbohydrate metabolic process"/>
    <property type="evidence" value="ECO:0007669"/>
    <property type="project" value="InterPro"/>
</dbReference>
<dbReference type="InterPro" id="IPR005843">
    <property type="entry name" value="A-D-PHexomutase_C"/>
</dbReference>
<evidence type="ECO:0000256" key="2">
    <source>
        <dbReference type="ARBA" id="ARBA00010231"/>
    </source>
</evidence>
<dbReference type="SUPFAM" id="SSF55957">
    <property type="entry name" value="Phosphoglucomutase, C-terminal domain"/>
    <property type="match status" value="1"/>
</dbReference>
<evidence type="ECO:0000313" key="12">
    <source>
        <dbReference type="EMBL" id="ONH32177.1"/>
    </source>
</evidence>
<comment type="cofactor">
    <cofactor evidence="1">
        <name>Mg(2+)</name>
        <dbReference type="ChEBI" id="CHEBI:18420"/>
    </cofactor>
</comment>
<protein>
    <submittedName>
        <fullName evidence="12">Phosphoglucomutase</fullName>
    </submittedName>
</protein>
<evidence type="ECO:0000256" key="5">
    <source>
        <dbReference type="ARBA" id="ARBA00022842"/>
    </source>
</evidence>
<evidence type="ECO:0000256" key="4">
    <source>
        <dbReference type="ARBA" id="ARBA00022723"/>
    </source>
</evidence>
<feature type="compositionally biased region" description="Pro residues" evidence="7">
    <location>
        <begin position="279"/>
        <end position="307"/>
    </location>
</feature>
<dbReference type="AlphaFoldDB" id="A0A1V2IGC9"/>
<evidence type="ECO:0000259" key="8">
    <source>
        <dbReference type="Pfam" id="PF00408"/>
    </source>
</evidence>
<feature type="region of interest" description="Disordered" evidence="7">
    <location>
        <begin position="279"/>
        <end position="314"/>
    </location>
</feature>
<sequence>MPDSLIAAARAWLADDPDPADRAEIEALLRTAAAGANSSASADAAADGDEADRNGTVATVRAQLADRFTGPLRFGTAGLRGPLRAGPNGMNAAVVRRAAAGLAVWLVGSAESTASAENASRADTVTVSRGAAREGAGGSAAGPRTVVIGFDARHRSDAFAMDSARVFAGAGLRALLLPGPLPTPVLAFAVRHLGADAGVMVTASHNPAADSGYKVYLGAAPGDSGRGAQLVPPADEQIEAAIASAPPARAIQLADTWTWVGDEIVTAYVTAAAATLAPAAPPPPAPPPQSPPVPSPPPPPPGPPDPSAGPRIAYTPLHGVGHDVLLRVFAAAGLPEPVVVAEQARPDPDFPTAPFPNPEEPGTMDLVLALGRRIEADVVLANDPDADRLAVAVGRSPGGRDSRVLTGDELGLLLADEVLRHVSGPVAATVVSSTALRALAARRGVPYVETLTGFKWIMRADPDLVFGYEEALGYAVRPDLVRDKDGITAAVAVARMAAAERARGRTLLDRLDDLARELGVTATAQVSLRAPDLAACTALMRRLRDHPPTEVAGLRVLAIRDLLEPADEALPASDVLIVTLSDGARAVVRPSGTEPKLKIYLEVTVGASDHDLEDPSWLGRARALATERLSSLATWARAIEPRDAVR</sequence>